<feature type="region of interest" description="Disordered" evidence="2">
    <location>
        <begin position="305"/>
        <end position="374"/>
    </location>
</feature>
<keyword evidence="1" id="KW-0175">Coiled coil</keyword>
<feature type="region of interest" description="Disordered" evidence="2">
    <location>
        <begin position="1"/>
        <end position="42"/>
    </location>
</feature>
<dbReference type="EMBL" id="JAVRQU010000018">
    <property type="protein sequence ID" value="KAK5693142.1"/>
    <property type="molecule type" value="Genomic_DNA"/>
</dbReference>
<accession>A0AAN7VNM9</accession>
<evidence type="ECO:0000256" key="1">
    <source>
        <dbReference type="SAM" id="Coils"/>
    </source>
</evidence>
<dbReference type="Proteomes" id="UP001310594">
    <property type="component" value="Unassembled WGS sequence"/>
</dbReference>
<feature type="compositionally biased region" description="Polar residues" evidence="2">
    <location>
        <begin position="474"/>
        <end position="506"/>
    </location>
</feature>
<feature type="coiled-coil region" evidence="1">
    <location>
        <begin position="85"/>
        <end position="136"/>
    </location>
</feature>
<protein>
    <submittedName>
        <fullName evidence="3">Uncharacterized protein</fullName>
    </submittedName>
</protein>
<comment type="caution">
    <text evidence="3">The sequence shown here is derived from an EMBL/GenBank/DDBJ whole genome shotgun (WGS) entry which is preliminary data.</text>
</comment>
<sequence>MSNKNTATRRSRRIASQEPEELGLPITTKQKANSRAPTPVVEEAPASPWDVIAASARIIKGDRASALALTAEARLAVIDHIVAQNTTLDERVSNLTQRNQELERELSVAKAAAQAKRSLQADSMQLQIQQKLLERRIPGVSVFAPREAYIEMNKGRFDHDILITPSAPTTRQHTISSPTASPSAQLQLEEAEPEVSVTSPTDQSLHFSSWLVQHDSEQMTSTTPLAMTTTNATAEQETSSQSAALAVSEMASEQSTFAVSLTLIDADIQAVTSPSSMPLNIPDIATPIPAWRRIIGNAASLLSPFRRNTPATEPTSRKRSADDEDIDSARVTKRATPAPSSTPSKYASTSRQQTAIKRQQHPKTPMREVPSTPDDQIQFSFRATPSSVDQDTFLDIYSTREPTSSRASVSAVEPSSNKRARSNSPVKQANTPHQPTSSRATASAVEPDTSRATASAVEPKYSRATASAVEPSPSRATASAVEPNSNKRTRSISPVKQADTPRQQTSSKRKHSVTIAEPENTPSASKTPRRFLMPSTKNRRVPTSLSTVNEQTEISDTTDIDVNISDFSTGLLCGTTPSKPRQRRTVAEARASRLGSTYTPTRQQPLSWEKTMRTTPADSNADRRFEKIERLRKLQEELSELNADDDVQEMQSHRLKRVKVDDLEFIPHNRPGDSSGTFRVPDIDSDDEMEVEFDVPERQNVFQTAAEMPAASPIRFNFPSVGKRDPAAPRLCGEEKEANLALFREQYAAWTLAQGE</sequence>
<name>A0AAN7VNM9_9PEZI</name>
<feature type="compositionally biased region" description="Polar residues" evidence="2">
    <location>
        <begin position="400"/>
        <end position="441"/>
    </location>
</feature>
<dbReference type="AlphaFoldDB" id="A0AAN7VNM9"/>
<feature type="region of interest" description="Disordered" evidence="2">
    <location>
        <begin position="398"/>
        <end position="552"/>
    </location>
</feature>
<evidence type="ECO:0000313" key="3">
    <source>
        <dbReference type="EMBL" id="KAK5693142.1"/>
    </source>
</evidence>
<evidence type="ECO:0000313" key="4">
    <source>
        <dbReference type="Proteomes" id="UP001310594"/>
    </source>
</evidence>
<reference evidence="3" key="1">
    <citation type="submission" date="2023-08" db="EMBL/GenBank/DDBJ databases">
        <title>Black Yeasts Isolated from many extreme environments.</title>
        <authorList>
            <person name="Coleine C."/>
            <person name="Stajich J.E."/>
            <person name="Selbmann L."/>
        </authorList>
    </citation>
    <scope>NUCLEOTIDE SEQUENCE</scope>
    <source>
        <strain evidence="3">CCFEE 5810</strain>
    </source>
</reference>
<feature type="coiled-coil region" evidence="1">
    <location>
        <begin position="624"/>
        <end position="651"/>
    </location>
</feature>
<organism evidence="3 4">
    <name type="scientific">Elasticomyces elasticus</name>
    <dbReference type="NCBI Taxonomy" id="574655"/>
    <lineage>
        <taxon>Eukaryota</taxon>
        <taxon>Fungi</taxon>
        <taxon>Dikarya</taxon>
        <taxon>Ascomycota</taxon>
        <taxon>Pezizomycotina</taxon>
        <taxon>Dothideomycetes</taxon>
        <taxon>Dothideomycetidae</taxon>
        <taxon>Mycosphaerellales</taxon>
        <taxon>Teratosphaeriaceae</taxon>
        <taxon>Elasticomyces</taxon>
    </lineage>
</organism>
<feature type="compositionally biased region" description="Polar residues" evidence="2">
    <location>
        <begin position="27"/>
        <end position="36"/>
    </location>
</feature>
<evidence type="ECO:0000256" key="2">
    <source>
        <dbReference type="SAM" id="MobiDB-lite"/>
    </source>
</evidence>
<gene>
    <name evidence="3" type="ORF">LTR97_010618</name>
</gene>
<proteinExistence type="predicted"/>
<feature type="compositionally biased region" description="Polar residues" evidence="2">
    <location>
        <begin position="541"/>
        <end position="552"/>
    </location>
</feature>
<feature type="compositionally biased region" description="Polar residues" evidence="2">
    <location>
        <begin position="338"/>
        <end position="357"/>
    </location>
</feature>